<evidence type="ECO:0000259" key="2">
    <source>
        <dbReference type="PROSITE" id="PS51035"/>
    </source>
</evidence>
<dbReference type="GO" id="GO:0005737">
    <property type="term" value="C:cytoplasm"/>
    <property type="evidence" value="ECO:0007669"/>
    <property type="project" value="TreeGrafter"/>
</dbReference>
<feature type="domain" description="BAG" evidence="2">
    <location>
        <begin position="8"/>
        <end position="55"/>
    </location>
</feature>
<dbReference type="GO" id="GO:0000774">
    <property type="term" value="F:adenyl-nucleotide exchange factor activity"/>
    <property type="evidence" value="ECO:0007669"/>
    <property type="project" value="TreeGrafter"/>
</dbReference>
<dbReference type="GO" id="GO:0051087">
    <property type="term" value="F:protein-folding chaperone binding"/>
    <property type="evidence" value="ECO:0007669"/>
    <property type="project" value="InterPro"/>
</dbReference>
<reference evidence="3" key="1">
    <citation type="submission" date="2019-07" db="EMBL/GenBank/DDBJ databases">
        <authorList>
            <person name="Dittberner H."/>
        </authorList>
    </citation>
    <scope>NUCLEOTIDE SEQUENCE [LARGE SCALE GENOMIC DNA]</scope>
</reference>
<comment type="caution">
    <text evidence="3">The sequence shown here is derived from an EMBL/GenBank/DDBJ whole genome shotgun (WGS) entry which is preliminary data.</text>
</comment>
<dbReference type="InterPro" id="IPR039773">
    <property type="entry name" value="BAG_chaperone_regulator"/>
</dbReference>
<dbReference type="InterPro" id="IPR003103">
    <property type="entry name" value="BAG_domain"/>
</dbReference>
<evidence type="ECO:0000313" key="3">
    <source>
        <dbReference type="EMBL" id="VVB16473.1"/>
    </source>
</evidence>
<dbReference type="EMBL" id="CABITT030000008">
    <property type="protein sequence ID" value="VVB16473.1"/>
    <property type="molecule type" value="Genomic_DNA"/>
</dbReference>
<dbReference type="InterPro" id="IPR036533">
    <property type="entry name" value="BAG_dom_sf"/>
</dbReference>
<keyword evidence="1" id="KW-0143">Chaperone</keyword>
<dbReference type="PANTHER" id="PTHR12329">
    <property type="entry name" value="BCL2-ASSOCIATED ATHANOGENE"/>
    <property type="match status" value="1"/>
</dbReference>
<name>A0A565CRV3_9BRAS</name>
<organism evidence="3 4">
    <name type="scientific">Arabis nemorensis</name>
    <dbReference type="NCBI Taxonomy" id="586526"/>
    <lineage>
        <taxon>Eukaryota</taxon>
        <taxon>Viridiplantae</taxon>
        <taxon>Streptophyta</taxon>
        <taxon>Embryophyta</taxon>
        <taxon>Tracheophyta</taxon>
        <taxon>Spermatophyta</taxon>
        <taxon>Magnoliopsida</taxon>
        <taxon>eudicotyledons</taxon>
        <taxon>Gunneridae</taxon>
        <taxon>Pentapetalae</taxon>
        <taxon>rosids</taxon>
        <taxon>malvids</taxon>
        <taxon>Brassicales</taxon>
        <taxon>Brassicaceae</taxon>
        <taxon>Arabideae</taxon>
        <taxon>Arabis</taxon>
    </lineage>
</organism>
<protein>
    <recommendedName>
        <fullName evidence="2">BAG domain-containing protein</fullName>
    </recommendedName>
</protein>
<dbReference type="OrthoDB" id="417450at2759"/>
<dbReference type="GO" id="GO:0050821">
    <property type="term" value="P:protein stabilization"/>
    <property type="evidence" value="ECO:0007669"/>
    <property type="project" value="TreeGrafter"/>
</dbReference>
<dbReference type="Pfam" id="PF02179">
    <property type="entry name" value="BAG"/>
    <property type="match status" value="1"/>
</dbReference>
<gene>
    <name evidence="3" type="ORF">ANE_LOCUS26917</name>
</gene>
<evidence type="ECO:0000256" key="1">
    <source>
        <dbReference type="ARBA" id="ARBA00023186"/>
    </source>
</evidence>
<sequence>MFAHGGIKAEDKEFVVLIELFMMQLLKLAEGDLKLQRKKEVCRVQSFVESLDKLRARNHDMSRSANPRDQELPGPGKSVLFFCSKDFNNHNTTVETV</sequence>
<dbReference type="Proteomes" id="UP000489600">
    <property type="component" value="Unassembled WGS sequence"/>
</dbReference>
<dbReference type="AlphaFoldDB" id="A0A565CRV3"/>
<dbReference type="PANTHER" id="PTHR12329:SF16">
    <property type="entry name" value="BAG FAMILY MOLECULAR CHAPERONE REGULATOR 1"/>
    <property type="match status" value="1"/>
</dbReference>
<accession>A0A565CRV3</accession>
<dbReference type="SUPFAM" id="SSF63491">
    <property type="entry name" value="BAG domain"/>
    <property type="match status" value="1"/>
</dbReference>
<dbReference type="Gene3D" id="1.20.58.120">
    <property type="entry name" value="BAG domain"/>
    <property type="match status" value="1"/>
</dbReference>
<keyword evidence="4" id="KW-1185">Reference proteome</keyword>
<evidence type="ECO:0000313" key="4">
    <source>
        <dbReference type="Proteomes" id="UP000489600"/>
    </source>
</evidence>
<dbReference type="PROSITE" id="PS51035">
    <property type="entry name" value="BAG"/>
    <property type="match status" value="1"/>
</dbReference>
<proteinExistence type="predicted"/>